<reference evidence="4 5" key="1">
    <citation type="submission" date="2018-03" db="EMBL/GenBank/DDBJ databases">
        <title>Bioinformatic expansion and discovery of thiopeptide antibiotics.</title>
        <authorList>
            <person name="Schwalen C.J."/>
            <person name="Hudson G.A."/>
            <person name="Mitchell D.A."/>
        </authorList>
    </citation>
    <scope>NUCLEOTIDE SEQUENCE [LARGE SCALE GENOMIC DNA]</scope>
    <source>
        <strain evidence="4 5">NRRL 8041</strain>
    </source>
</reference>
<keyword evidence="5" id="KW-1185">Reference proteome</keyword>
<dbReference type="InterPro" id="IPR002938">
    <property type="entry name" value="FAD-bd"/>
</dbReference>
<dbReference type="GO" id="GO:0004497">
    <property type="term" value="F:monooxygenase activity"/>
    <property type="evidence" value="ECO:0007669"/>
    <property type="project" value="UniProtKB-KW"/>
</dbReference>
<evidence type="ECO:0000256" key="1">
    <source>
        <dbReference type="ARBA" id="ARBA00023002"/>
    </source>
</evidence>
<evidence type="ECO:0000313" key="5">
    <source>
        <dbReference type="Proteomes" id="UP000248333"/>
    </source>
</evidence>
<dbReference type="Gene3D" id="3.50.50.60">
    <property type="entry name" value="FAD/NAD(P)-binding domain"/>
    <property type="match status" value="1"/>
</dbReference>
<organism evidence="4 5">
    <name type="scientific">Micromonospora arborensis</name>
    <dbReference type="NCBI Taxonomy" id="2116518"/>
    <lineage>
        <taxon>Bacteria</taxon>
        <taxon>Bacillati</taxon>
        <taxon>Actinomycetota</taxon>
        <taxon>Actinomycetes</taxon>
        <taxon>Micromonosporales</taxon>
        <taxon>Micromonosporaceae</taxon>
        <taxon>Micromonospora</taxon>
    </lineage>
</organism>
<dbReference type="OrthoDB" id="9782160at2"/>
<gene>
    <name evidence="4" type="ORF">C7C45_31990</name>
</gene>
<sequence>MTTALIIGGGVAGPVSALSLQRAGIQSVVYEAYDRTADGIGANLVLAVNGYRALLELGVGHLTAGFDIPRYRYFLGNGRVLAGVRNGNPLPDGTVARAITRSDLYTALRDEAINKGIQMEFGKRLVDAEVTGDGVVAYFADGTEARGDLLIGADGAHSAVRRIIDPNAPALRYGGMVTSSGYARGVDVPGERGTEFMYLGKRAFFSYIHDDQGDIWWYVSPSWPDEPTQAELAAITPQQWRARLLRMFEKDDSPAVKIINATDEITPPRPIYDLPHVPRWCNERMVVVGDACHAVSPSGGQGVSLSIEDAVQLGRCLRDVTDIPRALAHYEEIRRPRVEKVVHFGRSASKSIAVHGQGRRVARDLFLPIAFNQKAAEKDLENMSWLYDHTIDWDAPVAVGV</sequence>
<dbReference type="PANTHER" id="PTHR13789">
    <property type="entry name" value="MONOOXYGENASE"/>
    <property type="match status" value="1"/>
</dbReference>
<dbReference type="GO" id="GO:0071949">
    <property type="term" value="F:FAD binding"/>
    <property type="evidence" value="ECO:0007669"/>
    <property type="project" value="InterPro"/>
</dbReference>
<comment type="caution">
    <text evidence="4">The sequence shown here is derived from an EMBL/GenBank/DDBJ whole genome shotgun (WGS) entry which is preliminary data.</text>
</comment>
<evidence type="ECO:0000259" key="3">
    <source>
        <dbReference type="Pfam" id="PF01494"/>
    </source>
</evidence>
<protein>
    <submittedName>
        <fullName evidence="4">FAD-dependent oxidoreductase</fullName>
    </submittedName>
</protein>
<name>A0A318NTJ7_9ACTN</name>
<dbReference type="PRINTS" id="PR00420">
    <property type="entry name" value="RNGMNOXGNASE"/>
</dbReference>
<dbReference type="PANTHER" id="PTHR13789:SF309">
    <property type="entry name" value="PUTATIVE (AFU_ORTHOLOGUE AFUA_6G14510)-RELATED"/>
    <property type="match status" value="1"/>
</dbReference>
<keyword evidence="1" id="KW-0560">Oxidoreductase</keyword>
<feature type="domain" description="FAD-binding" evidence="3">
    <location>
        <begin position="2"/>
        <end position="344"/>
    </location>
</feature>
<dbReference type="SUPFAM" id="SSF51905">
    <property type="entry name" value="FAD/NAD(P)-binding domain"/>
    <property type="match status" value="1"/>
</dbReference>
<accession>A0A318NTJ7</accession>
<dbReference type="Pfam" id="PF01494">
    <property type="entry name" value="FAD_binding_3"/>
    <property type="match status" value="1"/>
</dbReference>
<dbReference type="InterPro" id="IPR050493">
    <property type="entry name" value="FAD-dep_Monooxygenase_BioMet"/>
</dbReference>
<evidence type="ECO:0000313" key="4">
    <source>
        <dbReference type="EMBL" id="PYC63460.1"/>
    </source>
</evidence>
<proteinExistence type="predicted"/>
<dbReference type="EMBL" id="PYBV01000062">
    <property type="protein sequence ID" value="PYC63460.1"/>
    <property type="molecule type" value="Genomic_DNA"/>
</dbReference>
<evidence type="ECO:0000256" key="2">
    <source>
        <dbReference type="ARBA" id="ARBA00023033"/>
    </source>
</evidence>
<keyword evidence="2" id="KW-0503">Monooxygenase</keyword>
<dbReference type="AlphaFoldDB" id="A0A318NTJ7"/>
<dbReference type="Proteomes" id="UP000248333">
    <property type="component" value="Unassembled WGS sequence"/>
</dbReference>
<dbReference type="InterPro" id="IPR036188">
    <property type="entry name" value="FAD/NAD-bd_sf"/>
</dbReference>
<dbReference type="RefSeq" id="WP_110568500.1">
    <property type="nucleotide sequence ID" value="NZ_PYBV01000062.1"/>
</dbReference>